<dbReference type="AlphaFoldDB" id="A0A1I7K1S8"/>
<reference evidence="3" key="1">
    <citation type="submission" date="2016-10" db="EMBL/GenBank/DDBJ databases">
        <authorList>
            <person name="Varghese N."/>
            <person name="Submissions S."/>
        </authorList>
    </citation>
    <scope>NUCLEOTIDE SEQUENCE [LARGE SCALE GENOMIC DNA]</scope>
    <source>
        <strain evidence="3">CGMCC 1.11014</strain>
    </source>
</reference>
<sequence>MKKILGMIVLATASLASGLAGAHGSPVANHGGMVQAVGETWLELVVKGDKVELYVQDDGDDMPAADMGGKVTIVKGAAKSEFALKPAGGNKLEAQAPGAVKGSKVLAVLILADKKTKVSAGFDIK</sequence>
<proteinExistence type="predicted"/>
<organism evidence="2 3">
    <name type="scientific">Pseudoduganella namucuonensis</name>
    <dbReference type="NCBI Taxonomy" id="1035707"/>
    <lineage>
        <taxon>Bacteria</taxon>
        <taxon>Pseudomonadati</taxon>
        <taxon>Pseudomonadota</taxon>
        <taxon>Betaproteobacteria</taxon>
        <taxon>Burkholderiales</taxon>
        <taxon>Oxalobacteraceae</taxon>
        <taxon>Telluria group</taxon>
        <taxon>Pseudoduganella</taxon>
    </lineage>
</organism>
<feature type="signal peptide" evidence="1">
    <location>
        <begin position="1"/>
        <end position="22"/>
    </location>
</feature>
<gene>
    <name evidence="2" type="ORF">SAMN05216552_101480</name>
</gene>
<dbReference type="Proteomes" id="UP000199391">
    <property type="component" value="Unassembled WGS sequence"/>
</dbReference>
<evidence type="ECO:0000313" key="3">
    <source>
        <dbReference type="Proteomes" id="UP000199391"/>
    </source>
</evidence>
<name>A0A1I7K1S8_9BURK</name>
<dbReference type="STRING" id="1035707.SAMN05216552_101480"/>
<dbReference type="EMBL" id="FPBO01000014">
    <property type="protein sequence ID" value="SFU91367.1"/>
    <property type="molecule type" value="Genomic_DNA"/>
</dbReference>
<keyword evidence="1" id="KW-0732">Signal</keyword>
<protein>
    <submittedName>
        <fullName evidence="2">Uncharacterized protein</fullName>
    </submittedName>
</protein>
<evidence type="ECO:0000313" key="2">
    <source>
        <dbReference type="EMBL" id="SFU91367.1"/>
    </source>
</evidence>
<accession>A0A1I7K1S8</accession>
<dbReference type="RefSeq" id="WP_143133172.1">
    <property type="nucleotide sequence ID" value="NZ_FPBO01000014.1"/>
</dbReference>
<dbReference type="OrthoDB" id="8592387at2"/>
<keyword evidence="3" id="KW-1185">Reference proteome</keyword>
<evidence type="ECO:0000256" key="1">
    <source>
        <dbReference type="SAM" id="SignalP"/>
    </source>
</evidence>
<feature type="chain" id="PRO_5011544838" evidence="1">
    <location>
        <begin position="23"/>
        <end position="125"/>
    </location>
</feature>